<protein>
    <submittedName>
        <fullName evidence="2">Uncharacterized protein</fullName>
    </submittedName>
</protein>
<sequence length="390" mass="44760">SIDVFRALTMVLMIWVNDFWTLKSIPKWLKHAATGEDYLGFSDVIFPWFLFVMGMSIPFAFEDRIKKGESIIVIWKHVILRSIALLVMGLFHMNMEMYNHEISFFTKPIYVIISTSAFFMIWNIYPKAEQKKQNVLKAVRIIGILILVAMFLSFSGKSYDGREIGFETHWWGILGLIGWVYFIAASAALFINNSLVGTFIAFFACLGLNILSSNGIPYNIFSWQSENWIPGSGGLQALTFGGIIVSLFLIKNRKRENIKKLYIILFSFGLASLFLGLFLRDYFIISKIGGTPSWILISLSTAIFLFICLHWIADVKKVLVWYRYIKIAGTATLTCYLIPYYYYSFRTILGIVLPEFFLTGIIGLIKSFIYSFIIVGICWGLRQTKIQLKI</sequence>
<accession>A0A381NTG8</accession>
<feature type="transmembrane region" description="Helical" evidence="1">
    <location>
        <begin position="291"/>
        <end position="312"/>
    </location>
</feature>
<dbReference type="EMBL" id="UINC01000522">
    <property type="protein sequence ID" value="SUZ56783.1"/>
    <property type="molecule type" value="Genomic_DNA"/>
</dbReference>
<feature type="transmembrane region" description="Helical" evidence="1">
    <location>
        <begin position="198"/>
        <end position="216"/>
    </location>
</feature>
<feature type="transmembrane region" description="Helical" evidence="1">
    <location>
        <begin position="137"/>
        <end position="156"/>
    </location>
</feature>
<feature type="transmembrane region" description="Helical" evidence="1">
    <location>
        <begin position="168"/>
        <end position="191"/>
    </location>
</feature>
<feature type="non-terminal residue" evidence="2">
    <location>
        <position position="1"/>
    </location>
</feature>
<organism evidence="2">
    <name type="scientific">marine metagenome</name>
    <dbReference type="NCBI Taxonomy" id="408172"/>
    <lineage>
        <taxon>unclassified sequences</taxon>
        <taxon>metagenomes</taxon>
        <taxon>ecological metagenomes</taxon>
    </lineage>
</organism>
<feature type="transmembrane region" description="Helical" evidence="1">
    <location>
        <begin position="73"/>
        <end position="93"/>
    </location>
</feature>
<feature type="transmembrane region" description="Helical" evidence="1">
    <location>
        <begin position="45"/>
        <end position="61"/>
    </location>
</feature>
<name>A0A381NTG8_9ZZZZ</name>
<keyword evidence="1" id="KW-0472">Membrane</keyword>
<feature type="transmembrane region" description="Helical" evidence="1">
    <location>
        <begin position="228"/>
        <end position="249"/>
    </location>
</feature>
<feature type="transmembrane region" description="Helical" evidence="1">
    <location>
        <begin position="324"/>
        <end position="344"/>
    </location>
</feature>
<reference evidence="2" key="1">
    <citation type="submission" date="2018-05" db="EMBL/GenBank/DDBJ databases">
        <authorList>
            <person name="Lanie J.A."/>
            <person name="Ng W.-L."/>
            <person name="Kazmierczak K.M."/>
            <person name="Andrzejewski T.M."/>
            <person name="Davidsen T.M."/>
            <person name="Wayne K.J."/>
            <person name="Tettelin H."/>
            <person name="Glass J.I."/>
            <person name="Rusch D."/>
            <person name="Podicherti R."/>
            <person name="Tsui H.-C.T."/>
            <person name="Winkler M.E."/>
        </authorList>
    </citation>
    <scope>NUCLEOTIDE SEQUENCE</scope>
</reference>
<dbReference type="PANTHER" id="PTHR31061">
    <property type="entry name" value="LD22376P"/>
    <property type="match status" value="1"/>
</dbReference>
<dbReference type="PANTHER" id="PTHR31061:SF24">
    <property type="entry name" value="LD22376P"/>
    <property type="match status" value="1"/>
</dbReference>
<feature type="transmembrane region" description="Helical" evidence="1">
    <location>
        <begin position="261"/>
        <end position="279"/>
    </location>
</feature>
<keyword evidence="1" id="KW-0812">Transmembrane</keyword>
<gene>
    <name evidence="2" type="ORF">METZ01_LOCUS9637</name>
</gene>
<keyword evidence="1" id="KW-1133">Transmembrane helix</keyword>
<evidence type="ECO:0000313" key="2">
    <source>
        <dbReference type="EMBL" id="SUZ56783.1"/>
    </source>
</evidence>
<feature type="transmembrane region" description="Helical" evidence="1">
    <location>
        <begin position="105"/>
        <end position="125"/>
    </location>
</feature>
<evidence type="ECO:0000256" key="1">
    <source>
        <dbReference type="SAM" id="Phobius"/>
    </source>
</evidence>
<dbReference type="AlphaFoldDB" id="A0A381NTG8"/>
<feature type="transmembrane region" description="Helical" evidence="1">
    <location>
        <begin position="356"/>
        <end position="381"/>
    </location>
</feature>
<proteinExistence type="predicted"/>